<dbReference type="GO" id="GO:0001664">
    <property type="term" value="F:G protein-coupled receptor binding"/>
    <property type="evidence" value="ECO:0007669"/>
    <property type="project" value="TreeGrafter"/>
</dbReference>
<dbReference type="GO" id="GO:0007218">
    <property type="term" value="P:neuropeptide signaling pathway"/>
    <property type="evidence" value="ECO:0007669"/>
    <property type="project" value="Ensembl"/>
</dbReference>
<dbReference type="GO" id="GO:0005184">
    <property type="term" value="F:neuropeptide hormone activity"/>
    <property type="evidence" value="ECO:0007669"/>
    <property type="project" value="InterPro"/>
</dbReference>
<proteinExistence type="predicted"/>
<dbReference type="GO" id="GO:0005615">
    <property type="term" value="C:extracellular space"/>
    <property type="evidence" value="ECO:0007669"/>
    <property type="project" value="TreeGrafter"/>
</dbReference>
<accession>A0A8C4VQ04</accession>
<dbReference type="Ensembl" id="ENSGEVT00005005984.1">
    <property type="protein sequence ID" value="ENSGEVP00005005715.1"/>
    <property type="gene ID" value="ENSGEVG00005004056.1"/>
</dbReference>
<dbReference type="PIRSF" id="PIRSF038092">
    <property type="entry name" value="FMRFamid-rel_pep_precur"/>
    <property type="match status" value="1"/>
</dbReference>
<dbReference type="PANTHER" id="PTHR15044">
    <property type="entry name" value="NEUROPEPTIDE FF"/>
    <property type="match status" value="1"/>
</dbReference>
<reference evidence="1" key="1">
    <citation type="submission" date="2025-08" db="UniProtKB">
        <authorList>
            <consortium name="Ensembl"/>
        </authorList>
    </citation>
    <scope>IDENTIFICATION</scope>
</reference>
<dbReference type="Pfam" id="PF15085">
    <property type="entry name" value="NPFF"/>
    <property type="match status" value="1"/>
</dbReference>
<gene>
    <name evidence="1" type="primary">NPFF</name>
</gene>
<dbReference type="GeneTree" id="ENSGT00390000015021"/>
<dbReference type="GO" id="GO:0030425">
    <property type="term" value="C:dendrite"/>
    <property type="evidence" value="ECO:0007669"/>
    <property type="project" value="TreeGrafter"/>
</dbReference>
<dbReference type="GO" id="GO:0060079">
    <property type="term" value="P:excitatory postsynaptic potential"/>
    <property type="evidence" value="ECO:0007669"/>
    <property type="project" value="TreeGrafter"/>
</dbReference>
<organism evidence="1 2">
    <name type="scientific">Gopherus evgoodei</name>
    <name type="common">Goodes thornscrub tortoise</name>
    <dbReference type="NCBI Taxonomy" id="1825980"/>
    <lineage>
        <taxon>Eukaryota</taxon>
        <taxon>Metazoa</taxon>
        <taxon>Chordata</taxon>
        <taxon>Craniata</taxon>
        <taxon>Vertebrata</taxon>
        <taxon>Euteleostomi</taxon>
        <taxon>Archelosauria</taxon>
        <taxon>Testudinata</taxon>
        <taxon>Testudines</taxon>
        <taxon>Cryptodira</taxon>
        <taxon>Durocryptodira</taxon>
        <taxon>Testudinoidea</taxon>
        <taxon>Testudinidae</taxon>
        <taxon>Gopherus</taxon>
    </lineage>
</organism>
<dbReference type="GO" id="GO:0043679">
    <property type="term" value="C:axon terminus"/>
    <property type="evidence" value="ECO:0007669"/>
    <property type="project" value="TreeGrafter"/>
</dbReference>
<sequence>AAHSKEQFRFPLKSEDHALWPLSDERPPGTLLHSLLYALQRPGRSPSFLFQPQRFGRETRGSWGGEGRLSQRGWDSMASQFWSMAVPQRFGKKK</sequence>
<dbReference type="GO" id="GO:0043204">
    <property type="term" value="C:perikaryon"/>
    <property type="evidence" value="ECO:0007669"/>
    <property type="project" value="TreeGrafter"/>
</dbReference>
<dbReference type="InterPro" id="IPR008065">
    <property type="entry name" value="NPFF"/>
</dbReference>
<dbReference type="GO" id="GO:0098794">
    <property type="term" value="C:postsynapse"/>
    <property type="evidence" value="ECO:0007669"/>
    <property type="project" value="GOC"/>
</dbReference>
<evidence type="ECO:0000313" key="1">
    <source>
        <dbReference type="Ensembl" id="ENSGEVP00005005715.1"/>
    </source>
</evidence>
<dbReference type="PRINTS" id="PR01682">
    <property type="entry name" value="FMRFAMIDEPEP"/>
</dbReference>
<dbReference type="AlphaFoldDB" id="A0A8C4VQ04"/>
<protein>
    <submittedName>
        <fullName evidence="1">Neuropeptide FF-amide peptide</fullName>
    </submittedName>
</protein>
<dbReference type="Proteomes" id="UP000694390">
    <property type="component" value="Unassembled WGS sequence"/>
</dbReference>
<evidence type="ECO:0000313" key="2">
    <source>
        <dbReference type="Proteomes" id="UP000694390"/>
    </source>
</evidence>
<keyword evidence="2" id="KW-1185">Reference proteome</keyword>
<dbReference type="OrthoDB" id="8878267at2759"/>
<dbReference type="PANTHER" id="PTHR15044:SF0">
    <property type="entry name" value="PRO-FMRFAMIDE-RELATED NEUROPEPTIDE FF"/>
    <property type="match status" value="1"/>
</dbReference>
<name>A0A8C4VQ04_9SAUR</name>
<reference evidence="1" key="2">
    <citation type="submission" date="2025-09" db="UniProtKB">
        <authorList>
            <consortium name="Ensembl"/>
        </authorList>
    </citation>
    <scope>IDENTIFICATION</scope>
</reference>